<organism evidence="1 2">
    <name type="scientific">Geobacter soli</name>
    <dbReference type="NCBI Taxonomy" id="1510391"/>
    <lineage>
        <taxon>Bacteria</taxon>
        <taxon>Pseudomonadati</taxon>
        <taxon>Thermodesulfobacteriota</taxon>
        <taxon>Desulfuromonadia</taxon>
        <taxon>Geobacterales</taxon>
        <taxon>Geobacteraceae</taxon>
        <taxon>Geobacter</taxon>
    </lineage>
</organism>
<dbReference type="AlphaFoldDB" id="A0A0C1TT25"/>
<evidence type="ECO:0000313" key="2">
    <source>
        <dbReference type="Proteomes" id="UP000031433"/>
    </source>
</evidence>
<accession>A0A0C1TT25</accession>
<evidence type="ECO:0000313" key="1">
    <source>
        <dbReference type="EMBL" id="KIE42508.1"/>
    </source>
</evidence>
<sequence length="93" mass="11110">MIKSFFDFLSCILRYRADISFIERNHAIKKTIDILLVRQETIFSVIDQFRNATVSSRYYGHSASHRLTDYRRKTFHIAIICSDTGMYEHIRIF</sequence>
<keyword evidence="2" id="KW-1185">Reference proteome</keyword>
<comment type="caution">
    <text evidence="1">The sequence shown here is derived from an EMBL/GenBank/DDBJ whole genome shotgun (WGS) entry which is preliminary data.</text>
</comment>
<name>A0A0C1TT25_9BACT</name>
<gene>
    <name evidence="1" type="ORF">SE37_07650</name>
</gene>
<dbReference type="Proteomes" id="UP000031433">
    <property type="component" value="Unassembled WGS sequence"/>
</dbReference>
<protein>
    <submittedName>
        <fullName evidence="1">Uncharacterized protein</fullName>
    </submittedName>
</protein>
<proteinExistence type="predicted"/>
<dbReference type="EMBL" id="JXBL01000001">
    <property type="protein sequence ID" value="KIE42508.1"/>
    <property type="molecule type" value="Genomic_DNA"/>
</dbReference>
<reference evidence="1 2" key="1">
    <citation type="submission" date="2015-01" db="EMBL/GenBank/DDBJ databases">
        <title>Genome sequence of the anaerobic bacterium Geobacter soli GSS01, a dissimilatory Fe(III) reducer from soil.</title>
        <authorList>
            <person name="Yang G."/>
            <person name="Zhou S."/>
        </authorList>
    </citation>
    <scope>NUCLEOTIDE SEQUENCE [LARGE SCALE GENOMIC DNA]</scope>
    <source>
        <strain evidence="1 2">GSS01</strain>
    </source>
</reference>